<dbReference type="OrthoDB" id="3774226at2759"/>
<protein>
    <submittedName>
        <fullName evidence="1">Uncharacterized protein</fullName>
    </submittedName>
</protein>
<reference evidence="2" key="2">
    <citation type="journal article" date="2013" name="PLoS Genet.">
        <title>Comparative genome structure, secondary metabolite, and effector coding capacity across Cochliobolus pathogens.</title>
        <authorList>
            <person name="Condon B.J."/>
            <person name="Leng Y."/>
            <person name="Wu D."/>
            <person name="Bushley K.E."/>
            <person name="Ohm R.A."/>
            <person name="Otillar R."/>
            <person name="Martin J."/>
            <person name="Schackwitz W."/>
            <person name="Grimwood J."/>
            <person name="MohdZainudin N."/>
            <person name="Xue C."/>
            <person name="Wang R."/>
            <person name="Manning V.A."/>
            <person name="Dhillon B."/>
            <person name="Tu Z.J."/>
            <person name="Steffenson B.J."/>
            <person name="Salamov A."/>
            <person name="Sun H."/>
            <person name="Lowry S."/>
            <person name="LaButti K."/>
            <person name="Han J."/>
            <person name="Copeland A."/>
            <person name="Lindquist E."/>
            <person name="Barry K."/>
            <person name="Schmutz J."/>
            <person name="Baker S.E."/>
            <person name="Ciuffetti L.M."/>
            <person name="Grigoriev I.V."/>
            <person name="Zhong S."/>
            <person name="Turgeon B.G."/>
        </authorList>
    </citation>
    <scope>NUCLEOTIDE SEQUENCE [LARGE SCALE GENOMIC DNA]</scope>
    <source>
        <strain evidence="2">C5 / ATCC 48332 / race O</strain>
    </source>
</reference>
<dbReference type="EMBL" id="KB445584">
    <property type="protein sequence ID" value="EMD86624.1"/>
    <property type="molecule type" value="Genomic_DNA"/>
</dbReference>
<reference evidence="1 2" key="1">
    <citation type="journal article" date="2012" name="PLoS Pathog.">
        <title>Diverse lifestyles and strategies of plant pathogenesis encoded in the genomes of eighteen Dothideomycetes fungi.</title>
        <authorList>
            <person name="Ohm R.A."/>
            <person name="Feau N."/>
            <person name="Henrissat B."/>
            <person name="Schoch C.L."/>
            <person name="Horwitz B.A."/>
            <person name="Barry K.W."/>
            <person name="Condon B.J."/>
            <person name="Copeland A.C."/>
            <person name="Dhillon B."/>
            <person name="Glaser F."/>
            <person name="Hesse C.N."/>
            <person name="Kosti I."/>
            <person name="LaButti K."/>
            <person name="Lindquist E.A."/>
            <person name="Lucas S."/>
            <person name="Salamov A.A."/>
            <person name="Bradshaw R.E."/>
            <person name="Ciuffetti L."/>
            <person name="Hamelin R.C."/>
            <person name="Kema G.H.J."/>
            <person name="Lawrence C."/>
            <person name="Scott J.A."/>
            <person name="Spatafora J.W."/>
            <person name="Turgeon B.G."/>
            <person name="de Wit P.J.G.M."/>
            <person name="Zhong S."/>
            <person name="Goodwin S.B."/>
            <person name="Grigoriev I.V."/>
        </authorList>
    </citation>
    <scope>NUCLEOTIDE SEQUENCE [LARGE SCALE GENOMIC DNA]</scope>
    <source>
        <strain evidence="2">C5 / ATCC 48332 / race O</strain>
    </source>
</reference>
<dbReference type="HOGENOM" id="CLU_2711528_0_0_1"/>
<proteinExistence type="predicted"/>
<accession>M2TJF5</accession>
<dbReference type="Proteomes" id="UP000016936">
    <property type="component" value="Unassembled WGS sequence"/>
</dbReference>
<dbReference type="AlphaFoldDB" id="M2TJF5"/>
<feature type="non-terminal residue" evidence="1">
    <location>
        <position position="73"/>
    </location>
</feature>
<evidence type="ECO:0000313" key="1">
    <source>
        <dbReference type="EMBL" id="EMD86624.1"/>
    </source>
</evidence>
<organism evidence="1 2">
    <name type="scientific">Cochliobolus heterostrophus (strain C5 / ATCC 48332 / race O)</name>
    <name type="common">Southern corn leaf blight fungus</name>
    <name type="synonym">Bipolaris maydis</name>
    <dbReference type="NCBI Taxonomy" id="701091"/>
    <lineage>
        <taxon>Eukaryota</taxon>
        <taxon>Fungi</taxon>
        <taxon>Dikarya</taxon>
        <taxon>Ascomycota</taxon>
        <taxon>Pezizomycotina</taxon>
        <taxon>Dothideomycetes</taxon>
        <taxon>Pleosporomycetidae</taxon>
        <taxon>Pleosporales</taxon>
        <taxon>Pleosporineae</taxon>
        <taxon>Pleosporaceae</taxon>
        <taxon>Bipolaris</taxon>
    </lineage>
</organism>
<feature type="non-terminal residue" evidence="1">
    <location>
        <position position="1"/>
    </location>
</feature>
<keyword evidence="2" id="KW-1185">Reference proteome</keyword>
<evidence type="ECO:0000313" key="2">
    <source>
        <dbReference type="Proteomes" id="UP000016936"/>
    </source>
</evidence>
<sequence length="73" mass="7703">DGSEQKVEGCKRVTYGYAIYRAQKIIASGRSSLNDLSHVFDGEAVGAARALEHAAELAGPGDNVYLCIDSTSV</sequence>
<name>M2TJF5_COCH5</name>
<gene>
    <name evidence="1" type="ORF">COCHEDRAFT_1079653</name>
</gene>